<dbReference type="PROSITE" id="PS50097">
    <property type="entry name" value="BTB"/>
    <property type="match status" value="1"/>
</dbReference>
<dbReference type="VEuPathDB" id="TrichDB:TVAG_111500"/>
<protein>
    <submittedName>
        <fullName evidence="2">BTB/POZ domain containing protein</fullName>
    </submittedName>
</protein>
<dbReference type="VEuPathDB" id="TrichDB:TVAGG3_0144590"/>
<evidence type="ECO:0000259" key="1">
    <source>
        <dbReference type="PROSITE" id="PS50097"/>
    </source>
</evidence>
<dbReference type="EMBL" id="DS113557">
    <property type="protein sequence ID" value="EAY01793.1"/>
    <property type="molecule type" value="Genomic_DNA"/>
</dbReference>
<evidence type="ECO:0000313" key="3">
    <source>
        <dbReference type="Proteomes" id="UP000001542"/>
    </source>
</evidence>
<dbReference type="InterPro" id="IPR011333">
    <property type="entry name" value="SKP1/BTB/POZ_sf"/>
</dbReference>
<dbReference type="KEGG" id="tva:4759622"/>
<dbReference type="SMART" id="SM00225">
    <property type="entry name" value="BTB"/>
    <property type="match status" value="1"/>
</dbReference>
<name>A2F009_TRIV3</name>
<reference evidence="2" key="2">
    <citation type="journal article" date="2007" name="Science">
        <title>Draft genome sequence of the sexually transmitted pathogen Trichomonas vaginalis.</title>
        <authorList>
            <person name="Carlton J.M."/>
            <person name="Hirt R.P."/>
            <person name="Silva J.C."/>
            <person name="Delcher A.L."/>
            <person name="Schatz M."/>
            <person name="Zhao Q."/>
            <person name="Wortman J.R."/>
            <person name="Bidwell S.L."/>
            <person name="Alsmark U.C.M."/>
            <person name="Besteiro S."/>
            <person name="Sicheritz-Ponten T."/>
            <person name="Noel C.J."/>
            <person name="Dacks J.B."/>
            <person name="Foster P.G."/>
            <person name="Simillion C."/>
            <person name="Van de Peer Y."/>
            <person name="Miranda-Saavedra D."/>
            <person name="Barton G.J."/>
            <person name="Westrop G.D."/>
            <person name="Mueller S."/>
            <person name="Dessi D."/>
            <person name="Fiori P.L."/>
            <person name="Ren Q."/>
            <person name="Paulsen I."/>
            <person name="Zhang H."/>
            <person name="Bastida-Corcuera F.D."/>
            <person name="Simoes-Barbosa A."/>
            <person name="Brown M.T."/>
            <person name="Hayes R.D."/>
            <person name="Mukherjee M."/>
            <person name="Okumura C.Y."/>
            <person name="Schneider R."/>
            <person name="Smith A.J."/>
            <person name="Vanacova S."/>
            <person name="Villalvazo M."/>
            <person name="Haas B.J."/>
            <person name="Pertea M."/>
            <person name="Feldblyum T.V."/>
            <person name="Utterback T.R."/>
            <person name="Shu C.L."/>
            <person name="Osoegawa K."/>
            <person name="de Jong P.J."/>
            <person name="Hrdy I."/>
            <person name="Horvathova L."/>
            <person name="Zubacova Z."/>
            <person name="Dolezal P."/>
            <person name="Malik S.B."/>
            <person name="Logsdon J.M. Jr."/>
            <person name="Henze K."/>
            <person name="Gupta A."/>
            <person name="Wang C.C."/>
            <person name="Dunne R.L."/>
            <person name="Upcroft J.A."/>
            <person name="Upcroft P."/>
            <person name="White O."/>
            <person name="Salzberg S.L."/>
            <person name="Tang P."/>
            <person name="Chiu C.-H."/>
            <person name="Lee Y.-S."/>
            <person name="Embley T.M."/>
            <person name="Coombs G.H."/>
            <person name="Mottram J.C."/>
            <person name="Tachezy J."/>
            <person name="Fraser-Liggett C.M."/>
            <person name="Johnson P.J."/>
        </authorList>
    </citation>
    <scope>NUCLEOTIDE SEQUENCE [LARGE SCALE GENOMIC DNA]</scope>
    <source>
        <strain evidence="2">G3</strain>
    </source>
</reference>
<dbReference type="Pfam" id="PF00651">
    <property type="entry name" value="BTB"/>
    <property type="match status" value="1"/>
</dbReference>
<dbReference type="InterPro" id="IPR000210">
    <property type="entry name" value="BTB/POZ_dom"/>
</dbReference>
<dbReference type="CDD" id="cd18186">
    <property type="entry name" value="BTB_POZ_ZBTB_KLHL-like"/>
    <property type="match status" value="1"/>
</dbReference>
<evidence type="ECO:0000313" key="2">
    <source>
        <dbReference type="EMBL" id="EAY01793.1"/>
    </source>
</evidence>
<dbReference type="Proteomes" id="UP000001542">
    <property type="component" value="Unassembled WGS sequence"/>
</dbReference>
<dbReference type="PANTHER" id="PTHR24410:SF23">
    <property type="entry name" value="BTB DOMAIN-CONTAINING PROTEIN-RELATED"/>
    <property type="match status" value="1"/>
</dbReference>
<organism evidence="2 3">
    <name type="scientific">Trichomonas vaginalis (strain ATCC PRA-98 / G3)</name>
    <dbReference type="NCBI Taxonomy" id="412133"/>
    <lineage>
        <taxon>Eukaryota</taxon>
        <taxon>Metamonada</taxon>
        <taxon>Parabasalia</taxon>
        <taxon>Trichomonadida</taxon>
        <taxon>Trichomonadidae</taxon>
        <taxon>Trichomonas</taxon>
    </lineage>
</organism>
<dbReference type="OrthoDB" id="2359033at2759"/>
<dbReference type="InParanoid" id="A2F009"/>
<dbReference type="PANTHER" id="PTHR24410">
    <property type="entry name" value="HL07962P-RELATED"/>
    <property type="match status" value="1"/>
</dbReference>
<accession>A2F009</accession>
<dbReference type="AlphaFoldDB" id="A2F009"/>
<dbReference type="RefSeq" id="XP_001330419.1">
    <property type="nucleotide sequence ID" value="XM_001330384.1"/>
</dbReference>
<dbReference type="InterPro" id="IPR051481">
    <property type="entry name" value="BTB-POZ/Galectin-3-binding"/>
</dbReference>
<dbReference type="SUPFAM" id="SSF54695">
    <property type="entry name" value="POZ domain"/>
    <property type="match status" value="1"/>
</dbReference>
<keyword evidence="3" id="KW-1185">Reference proteome</keyword>
<feature type="domain" description="BTB" evidence="1">
    <location>
        <begin position="25"/>
        <end position="90"/>
    </location>
</feature>
<dbReference type="Gene3D" id="3.30.710.10">
    <property type="entry name" value="Potassium Channel Kv1.1, Chain A"/>
    <property type="match status" value="1"/>
</dbReference>
<gene>
    <name evidence="2" type="ORF">TVAG_111500</name>
</gene>
<sequence>MSQEFIIDNILPYHYNKFFFVNEFTDISIHTNKEVIPAHKIFLAYNCKYFHKLFADSAESISDYTIPFNPLSEFKTFISALYSGQLRVTRKSLIPLISISEYYGCEYMIKILKFYFSKIFPDGPTVDCIKQFCKCGCLKFSLEYIDQIILLISQSSESQKQKIFKHIYIEHLLEIVKSKYYKSLLSNERFLLISRVCQKYTNISQEDKEKLSSTLDFNFDDIQSYVLNYNINWIPFSVSKKIFSNILDYRRKTMSKFFESFQKQDFYNFSYNFLVSLYSIQEFNHNEQGVCDIVQSVCKATNMKDKAFDFEVFSLDASPSNIPELSLVKIFSNDKYYCSSDEIEGNPYFNISFNKIRAKCHSIAIQSIVNNHGTMMKAPESLFIALNGKPDLIEVPASHPGIYNYKPDTPFLLNHLHIERHPKSKYNNILRISKVSVFGELC</sequence>
<reference evidence="2" key="1">
    <citation type="submission" date="2006-10" db="EMBL/GenBank/DDBJ databases">
        <authorList>
            <person name="Amadeo P."/>
            <person name="Zhao Q."/>
            <person name="Wortman J."/>
            <person name="Fraser-Liggett C."/>
            <person name="Carlton J."/>
        </authorList>
    </citation>
    <scope>NUCLEOTIDE SEQUENCE</scope>
    <source>
        <strain evidence="2">G3</strain>
    </source>
</reference>
<proteinExistence type="predicted"/>